<evidence type="ECO:0008006" key="3">
    <source>
        <dbReference type="Google" id="ProtNLM"/>
    </source>
</evidence>
<sequence length="538" mass="60588">MNNALKCLSAAMAAVMLFGCTSKSTKSGTGSKIDSSSSAQSVPSAETSVLPVLSIETKSKDADVMDFVKKPVAKHVAEAIASWTPDYEMPPEPYYEECTVTLKDGSGKTLLEPADAQVKVRGNWTTNYDKKPLRLKFNEKQSLLGLNGGTAFRNWLLLAEYKDASMLRNKAALYASREILGKDGLFAADCDFVQVEINGEYYGMYLLSDMQQVNEGRINITDPEKDYQGTDIGYFMEYDGYFYNEDELHSFRLGLHDNAPLTPFSDTEYKGEGVTVQPTSFMDPKRELGITLKSSIYSQDQHDFIENFVNNVYNIMYEAAYNHKAFVFDKDYKTISESTSVTPQQAVENVVDIQSLADMYIISDLTCDADIYWSSFYMTADFGADGNKKLTFQAPWDFDSSMGNKDRCIDGTGFYASGLVPDVDGGPSGNGMYETVNPWLTVLAYEDWYQDIIKETWTIAYDDGVFDRTCQLIENTSASLEEEFTKNYDKWNNIIINFDFVNELSEPAANCHNEAEAAEFLANWLRSRIDFLNSKWHK</sequence>
<proteinExistence type="predicted"/>
<comment type="caution">
    <text evidence="1">The sequence shown here is derived from an EMBL/GenBank/DDBJ whole genome shotgun (WGS) entry which is preliminary data.</text>
</comment>
<dbReference type="EMBL" id="ATAX01000007">
    <property type="protein sequence ID" value="EWM54961.1"/>
    <property type="molecule type" value="Genomic_DNA"/>
</dbReference>
<dbReference type="InterPro" id="IPR014867">
    <property type="entry name" value="Spore_coat_CotH_CotH2/3/7"/>
</dbReference>
<accession>W7UI91</accession>
<dbReference type="Proteomes" id="UP000019365">
    <property type="component" value="Unassembled WGS sequence"/>
</dbReference>
<dbReference type="AlphaFoldDB" id="W7UI91"/>
<reference evidence="1 2" key="1">
    <citation type="journal article" date="2014" name="PLoS ONE">
        <title>Rumen cellulosomics: divergent fiber-degrading strategies revealed by comparative genome-wide analysis of six ruminococcal strains.</title>
        <authorList>
            <person name="Dassa B."/>
            <person name="Borovok I."/>
            <person name="Ruimy-Israeli V."/>
            <person name="Lamed R."/>
            <person name="Flint H.J."/>
            <person name="Duncan S.H."/>
            <person name="Henrissat B."/>
            <person name="Coutinho P."/>
            <person name="Morrison M."/>
            <person name="Mosoni P."/>
            <person name="Yeoman C.J."/>
            <person name="White B.A."/>
            <person name="Bayer E.A."/>
        </authorList>
    </citation>
    <scope>NUCLEOTIDE SEQUENCE [LARGE SCALE GENOMIC DNA]</scope>
    <source>
        <strain evidence="1 2">007c</strain>
    </source>
</reference>
<dbReference type="PROSITE" id="PS51257">
    <property type="entry name" value="PROKAR_LIPOPROTEIN"/>
    <property type="match status" value="1"/>
</dbReference>
<evidence type="ECO:0000313" key="2">
    <source>
        <dbReference type="Proteomes" id="UP000019365"/>
    </source>
</evidence>
<dbReference type="Pfam" id="PF08757">
    <property type="entry name" value="CotH"/>
    <property type="match status" value="1"/>
</dbReference>
<name>W7UI91_RUMFL</name>
<protein>
    <recommendedName>
        <fullName evidence="3">Spore coat protein CotH</fullName>
    </recommendedName>
</protein>
<keyword evidence="2" id="KW-1185">Reference proteome</keyword>
<dbReference type="eggNOG" id="COG4935">
    <property type="taxonomic scope" value="Bacteria"/>
</dbReference>
<dbReference type="PANTHER" id="PTHR40050:SF1">
    <property type="entry name" value="INNER SPORE COAT PROTEIN H"/>
    <property type="match status" value="1"/>
</dbReference>
<dbReference type="PANTHER" id="PTHR40050">
    <property type="entry name" value="INNER SPORE COAT PROTEIN H"/>
    <property type="match status" value="1"/>
</dbReference>
<dbReference type="RefSeq" id="WP_037296579.1">
    <property type="nucleotide sequence ID" value="NZ_ATAX01000007.1"/>
</dbReference>
<dbReference type="PATRIC" id="fig|1341157.4.peg.302"/>
<dbReference type="OrthoDB" id="9803752at2"/>
<gene>
    <name evidence="1" type="ORF">RF007C_02920</name>
</gene>
<evidence type="ECO:0000313" key="1">
    <source>
        <dbReference type="EMBL" id="EWM54961.1"/>
    </source>
</evidence>
<organism evidence="1 2">
    <name type="scientific">Ruminococcus flavefaciens 007c</name>
    <dbReference type="NCBI Taxonomy" id="1341157"/>
    <lineage>
        <taxon>Bacteria</taxon>
        <taxon>Bacillati</taxon>
        <taxon>Bacillota</taxon>
        <taxon>Clostridia</taxon>
        <taxon>Eubacteriales</taxon>
        <taxon>Oscillospiraceae</taxon>
        <taxon>Ruminococcus</taxon>
    </lineage>
</organism>